<reference evidence="1 2" key="1">
    <citation type="submission" date="2011-11" db="EMBL/GenBank/DDBJ databases">
        <title>Complete sequence of Granulicella mallensis MP5ACTX8.</title>
        <authorList>
            <consortium name="US DOE Joint Genome Institute"/>
            <person name="Lucas S."/>
            <person name="Copeland A."/>
            <person name="Lapidus A."/>
            <person name="Cheng J.-F."/>
            <person name="Goodwin L."/>
            <person name="Pitluck S."/>
            <person name="Peters L."/>
            <person name="Lu M."/>
            <person name="Detter J.C."/>
            <person name="Han C."/>
            <person name="Tapia R."/>
            <person name="Land M."/>
            <person name="Hauser L."/>
            <person name="Kyrpides N."/>
            <person name="Ivanova N."/>
            <person name="Mikhailova N."/>
            <person name="Pagani I."/>
            <person name="Rawat S."/>
            <person name="Mannisto M."/>
            <person name="Haggblom M."/>
            <person name="Woyke T."/>
        </authorList>
    </citation>
    <scope>NUCLEOTIDE SEQUENCE [LARGE SCALE GENOMIC DNA]</scope>
    <source>
        <strain evidence="2">ATCC BAA-1857 / DSM 23137 / MP5ACTX8</strain>
    </source>
</reference>
<dbReference type="STRING" id="682795.AciX8_1666"/>
<dbReference type="HOGENOM" id="CLU_3007917_0_0_0"/>
<sequence length="62" mass="7102">MGGGSHVSPILWRCDALRAGKLYNRSMFGTREEAEQFAQRMREAEPDQIFSVESIRASQVWN</sequence>
<proteinExistence type="predicted"/>
<organism evidence="1 2">
    <name type="scientific">Granulicella mallensis (strain ATCC BAA-1857 / DSM 23137 / MP5ACTX8)</name>
    <dbReference type="NCBI Taxonomy" id="682795"/>
    <lineage>
        <taxon>Bacteria</taxon>
        <taxon>Pseudomonadati</taxon>
        <taxon>Acidobacteriota</taxon>
        <taxon>Terriglobia</taxon>
        <taxon>Terriglobales</taxon>
        <taxon>Acidobacteriaceae</taxon>
        <taxon>Granulicella</taxon>
    </lineage>
</organism>
<protein>
    <submittedName>
        <fullName evidence="1">Uncharacterized protein</fullName>
    </submittedName>
</protein>
<dbReference type="Proteomes" id="UP000007113">
    <property type="component" value="Chromosome"/>
</dbReference>
<dbReference type="EMBL" id="CP003130">
    <property type="protein sequence ID" value="AEU36005.1"/>
    <property type="molecule type" value="Genomic_DNA"/>
</dbReference>
<dbReference type="AlphaFoldDB" id="G8NPJ3"/>
<accession>G8NPJ3</accession>
<evidence type="ECO:0000313" key="2">
    <source>
        <dbReference type="Proteomes" id="UP000007113"/>
    </source>
</evidence>
<gene>
    <name evidence="1" type="ordered locus">AciX8_1666</name>
</gene>
<name>G8NPJ3_GRAMM</name>
<dbReference type="KEGG" id="gma:AciX8_1666"/>
<evidence type="ECO:0000313" key="1">
    <source>
        <dbReference type="EMBL" id="AEU36005.1"/>
    </source>
</evidence>
<keyword evidence="2" id="KW-1185">Reference proteome</keyword>